<dbReference type="InterPro" id="IPR029058">
    <property type="entry name" value="AB_hydrolase_fold"/>
</dbReference>
<sequence>MAKDSNDPEWDIYLLAGIGSTPSIFKECKRELRERFREAGRDPVIRELFPYGDHTHRLWRQIVEVGADLLRIHGSWRSGGREAAAEVRRLSAGRPVLFIGHSGGCVASYHAAVRLMNERAIPDFRIVQVGSPKVPIRPEYREKVSYFAAVDEQGKLRDPITLLGSWSGWSRSGRGIWYWNRRKYAPGFVGDITMIGGHEHYFRTDELYVHPTRGSNLKLTIDTIWERVAEKAVRVT</sequence>
<evidence type="ECO:0000313" key="1">
    <source>
        <dbReference type="EMBL" id="AYQ72268.1"/>
    </source>
</evidence>
<dbReference type="RefSeq" id="WP_123040328.1">
    <property type="nucleotide sequence ID" value="NZ_CP033433.1"/>
</dbReference>
<dbReference type="KEGG" id="coh:EAV92_06615"/>
<dbReference type="Proteomes" id="UP000269097">
    <property type="component" value="Chromosome"/>
</dbReference>
<keyword evidence="2" id="KW-1185">Reference proteome</keyword>
<name>A0A3G3JVJ5_9BACL</name>
<proteinExistence type="predicted"/>
<protein>
    <submittedName>
        <fullName evidence="1">Uncharacterized protein</fullName>
    </submittedName>
</protein>
<dbReference type="SUPFAM" id="SSF53474">
    <property type="entry name" value="alpha/beta-Hydrolases"/>
    <property type="match status" value="1"/>
</dbReference>
<accession>A0A3G3JVJ5</accession>
<reference evidence="1 2" key="1">
    <citation type="submission" date="2018-10" db="EMBL/GenBank/DDBJ databases">
        <title>Genome Sequence of Cohnella sp.</title>
        <authorList>
            <person name="Srinivasan S."/>
            <person name="Kim M.K."/>
        </authorList>
    </citation>
    <scope>NUCLEOTIDE SEQUENCE [LARGE SCALE GENOMIC DNA]</scope>
    <source>
        <strain evidence="1 2">18JY8-7</strain>
    </source>
</reference>
<dbReference type="EMBL" id="CP033433">
    <property type="protein sequence ID" value="AYQ72268.1"/>
    <property type="molecule type" value="Genomic_DNA"/>
</dbReference>
<dbReference type="AlphaFoldDB" id="A0A3G3JVJ5"/>
<gene>
    <name evidence="1" type="ORF">EAV92_06615</name>
</gene>
<evidence type="ECO:0000313" key="2">
    <source>
        <dbReference type="Proteomes" id="UP000269097"/>
    </source>
</evidence>
<organism evidence="1 2">
    <name type="scientific">Cohnella candidum</name>
    <dbReference type="NCBI Taxonomy" id="2674991"/>
    <lineage>
        <taxon>Bacteria</taxon>
        <taxon>Bacillati</taxon>
        <taxon>Bacillota</taxon>
        <taxon>Bacilli</taxon>
        <taxon>Bacillales</taxon>
        <taxon>Paenibacillaceae</taxon>
        <taxon>Cohnella</taxon>
    </lineage>
</organism>
<dbReference type="Gene3D" id="3.40.50.1820">
    <property type="entry name" value="alpha/beta hydrolase"/>
    <property type="match status" value="1"/>
</dbReference>